<dbReference type="AlphaFoldDB" id="A0A937EHM6"/>
<dbReference type="GO" id="GO:0042438">
    <property type="term" value="P:melanin biosynthetic process"/>
    <property type="evidence" value="ECO:0007669"/>
    <property type="project" value="InterPro"/>
</dbReference>
<sequence length="153" mass="16737">MEHTTRRKALLTGTMAVAGAALVSRTDVAAANSEEHGTGRPPHAERADGAKGSSMDEPEAFDEIYLGRHIEGRPAPDEHTSHPGRRSRHPDDGQSPVTEFVVRIDDRDLHVMRSMDGTWLSVVNHYQKQRTPLEVARAAVRDLDGASLVPLMA</sequence>
<proteinExistence type="inferred from homology"/>
<comment type="similarity">
    <text evidence="1">Belongs to the melC1 family.</text>
</comment>
<dbReference type="InterPro" id="IPR010928">
    <property type="entry name" value="MelC1"/>
</dbReference>
<dbReference type="EMBL" id="JAERRK010000004">
    <property type="protein sequence ID" value="MBL1082250.1"/>
    <property type="molecule type" value="Genomic_DNA"/>
</dbReference>
<keyword evidence="3" id="KW-0186">Copper</keyword>
<dbReference type="InterPro" id="IPR006311">
    <property type="entry name" value="TAT_signal"/>
</dbReference>
<evidence type="ECO:0000256" key="4">
    <source>
        <dbReference type="SAM" id="MobiDB-lite"/>
    </source>
</evidence>
<dbReference type="PROSITE" id="PS51318">
    <property type="entry name" value="TAT"/>
    <property type="match status" value="1"/>
</dbReference>
<keyword evidence="6" id="KW-1185">Reference proteome</keyword>
<evidence type="ECO:0000313" key="6">
    <source>
        <dbReference type="Proteomes" id="UP000661858"/>
    </source>
</evidence>
<reference evidence="5" key="1">
    <citation type="submission" date="2021-01" db="EMBL/GenBank/DDBJ databases">
        <title>WGS of actinomycetes isolated from Thailand.</title>
        <authorList>
            <person name="Thawai C."/>
        </authorList>
    </citation>
    <scope>NUCLEOTIDE SEQUENCE</scope>
    <source>
        <strain evidence="5">RCU-197</strain>
    </source>
</reference>
<name>A0A937EHM6_9ACTN</name>
<evidence type="ECO:0000256" key="2">
    <source>
        <dbReference type="ARBA" id="ARBA00022729"/>
    </source>
</evidence>
<feature type="compositionally biased region" description="Basic and acidic residues" evidence="4">
    <location>
        <begin position="65"/>
        <end position="81"/>
    </location>
</feature>
<dbReference type="GO" id="GO:0005507">
    <property type="term" value="F:copper ion binding"/>
    <property type="evidence" value="ECO:0007669"/>
    <property type="project" value="InterPro"/>
</dbReference>
<dbReference type="Proteomes" id="UP000661858">
    <property type="component" value="Unassembled WGS sequence"/>
</dbReference>
<feature type="region of interest" description="Disordered" evidence="4">
    <location>
        <begin position="28"/>
        <end position="98"/>
    </location>
</feature>
<dbReference type="InterPro" id="IPR023199">
    <property type="entry name" value="GriE/MELC1_sf"/>
</dbReference>
<accession>A0A937EHM6</accession>
<protein>
    <submittedName>
        <fullName evidence="5">Tyrosinase co-factor</fullName>
    </submittedName>
</protein>
<dbReference type="NCBIfam" id="NF047833">
    <property type="entry name" value="TyroCdyMelC1"/>
    <property type="match status" value="1"/>
</dbReference>
<dbReference type="Pfam" id="PF06236">
    <property type="entry name" value="MelC1"/>
    <property type="match status" value="1"/>
</dbReference>
<keyword evidence="2" id="KW-0732">Signal</keyword>
<feature type="compositionally biased region" description="Basic and acidic residues" evidence="4">
    <location>
        <begin position="33"/>
        <end position="49"/>
    </location>
</feature>
<gene>
    <name evidence="5" type="ORF">JK359_09680</name>
</gene>
<organism evidence="5 6">
    <name type="scientific">Streptomyces actinomycinicus</name>
    <dbReference type="NCBI Taxonomy" id="1695166"/>
    <lineage>
        <taxon>Bacteria</taxon>
        <taxon>Bacillati</taxon>
        <taxon>Actinomycetota</taxon>
        <taxon>Actinomycetes</taxon>
        <taxon>Kitasatosporales</taxon>
        <taxon>Streptomycetaceae</taxon>
        <taxon>Streptomyces</taxon>
    </lineage>
</organism>
<comment type="caution">
    <text evidence="5">The sequence shown here is derived from an EMBL/GenBank/DDBJ whole genome shotgun (WGS) entry which is preliminary data.</text>
</comment>
<evidence type="ECO:0000256" key="3">
    <source>
        <dbReference type="ARBA" id="ARBA00023008"/>
    </source>
</evidence>
<evidence type="ECO:0000256" key="1">
    <source>
        <dbReference type="ARBA" id="ARBA00009871"/>
    </source>
</evidence>
<evidence type="ECO:0000313" key="5">
    <source>
        <dbReference type="EMBL" id="MBL1082250.1"/>
    </source>
</evidence>
<dbReference type="Gene3D" id="3.30.1880.10">
    <property type="entry name" value="protein ne1242 domain like"/>
    <property type="match status" value="1"/>
</dbReference>